<comment type="cofactor">
    <cofactor evidence="4">
        <name>Zn(2+)</name>
        <dbReference type="ChEBI" id="CHEBI:29105"/>
    </cofactor>
</comment>
<sequence length="312" mass="34835">MLSWLFITLFLVHSQVQGETSSSEEDVSKEHEDEHQKRSSHSNHWGYNDQRSWLSDFADCSGKSQSPIDIVTNNVRYDSRLPAIKLTGYDLSGLPELTLLNNGHTLQLQLPNTMRIVQGFDQVYLAAQLHFHWGTLEVPGSEHTIDNVHFPAELHVVHYNSKYASIKEAANKPDGLAVLGAFIGLAALEDTLKAGHNESLSKNFRTPQNLYGRRVLASFQAENSMPFDTAKIPTNKASESQSDILAIAFGLLFVLTLLLFFLYAYQQQQKHSNKRSLPTNCLRLTMKSGLGLPYEDAASLLLPADGHVTKKT</sequence>
<dbReference type="PANTHER" id="PTHR18952">
    <property type="entry name" value="CARBONIC ANHYDRASE"/>
    <property type="match status" value="1"/>
</dbReference>
<reference evidence="8 9" key="1">
    <citation type="journal article" date="2019" name="Genome Biol. Evol.">
        <title>Whole-Genome Sequencing of the Giant Devil Catfish, Bagarius yarrelli.</title>
        <authorList>
            <person name="Jiang W."/>
            <person name="Lv Y."/>
            <person name="Cheng L."/>
            <person name="Yang K."/>
            <person name="Chao B."/>
            <person name="Wang X."/>
            <person name="Li Y."/>
            <person name="Pan X."/>
            <person name="You X."/>
            <person name="Zhang Y."/>
            <person name="Yang J."/>
            <person name="Li J."/>
            <person name="Zhang X."/>
            <person name="Liu S."/>
            <person name="Sun C."/>
            <person name="Yang J."/>
            <person name="Shi Q."/>
        </authorList>
    </citation>
    <scope>NUCLEOTIDE SEQUENCE [LARGE SCALE GENOMIC DNA]</scope>
    <source>
        <strain evidence="8">JWS20170419001</strain>
        <tissue evidence="8">Muscle</tissue>
    </source>
</reference>
<comment type="caution">
    <text evidence="8">The sequence shown here is derived from an EMBL/GenBank/DDBJ whole genome shotgun (WGS) entry which is preliminary data.</text>
</comment>
<keyword evidence="9" id="KW-1185">Reference proteome</keyword>
<feature type="chain" id="PRO_5025074322" description="Carbonic anhydrase" evidence="4">
    <location>
        <begin position="19"/>
        <end position="312"/>
    </location>
</feature>
<keyword evidence="3 4" id="KW-0862">Zinc</keyword>
<feature type="transmembrane region" description="Helical" evidence="6">
    <location>
        <begin position="244"/>
        <end position="265"/>
    </location>
</feature>
<dbReference type="EC" id="4.2.1.1" evidence="4"/>
<feature type="signal peptide" evidence="4">
    <location>
        <begin position="1"/>
        <end position="18"/>
    </location>
</feature>
<evidence type="ECO:0000313" key="8">
    <source>
        <dbReference type="EMBL" id="TSS11560.1"/>
    </source>
</evidence>
<evidence type="ECO:0000256" key="5">
    <source>
        <dbReference type="SAM" id="MobiDB-lite"/>
    </source>
</evidence>
<dbReference type="GO" id="GO:0005886">
    <property type="term" value="C:plasma membrane"/>
    <property type="evidence" value="ECO:0007669"/>
    <property type="project" value="TreeGrafter"/>
</dbReference>
<proteinExistence type="inferred from homology"/>
<gene>
    <name evidence="8" type="ORF">Baya_12029</name>
</gene>
<dbReference type="AlphaFoldDB" id="A0A556V286"/>
<organism evidence="8 9">
    <name type="scientific">Bagarius yarrelli</name>
    <name type="common">Goonch</name>
    <name type="synonym">Bagrus yarrelli</name>
    <dbReference type="NCBI Taxonomy" id="175774"/>
    <lineage>
        <taxon>Eukaryota</taxon>
        <taxon>Metazoa</taxon>
        <taxon>Chordata</taxon>
        <taxon>Craniata</taxon>
        <taxon>Vertebrata</taxon>
        <taxon>Euteleostomi</taxon>
        <taxon>Actinopterygii</taxon>
        <taxon>Neopterygii</taxon>
        <taxon>Teleostei</taxon>
        <taxon>Ostariophysi</taxon>
        <taxon>Siluriformes</taxon>
        <taxon>Sisoridae</taxon>
        <taxon>Sisorinae</taxon>
        <taxon>Bagarius</taxon>
    </lineage>
</organism>
<comment type="similarity">
    <text evidence="1 4">Belongs to the alpha-carbonic anhydrase family.</text>
</comment>
<evidence type="ECO:0000256" key="4">
    <source>
        <dbReference type="RuleBase" id="RU367011"/>
    </source>
</evidence>
<dbReference type="SUPFAM" id="SSF51069">
    <property type="entry name" value="Carbonic anhydrase"/>
    <property type="match status" value="1"/>
</dbReference>
<evidence type="ECO:0000256" key="1">
    <source>
        <dbReference type="ARBA" id="ARBA00010718"/>
    </source>
</evidence>
<dbReference type="InterPro" id="IPR023561">
    <property type="entry name" value="Carbonic_anhydrase_a-class"/>
</dbReference>
<accession>A0A556V286</accession>
<keyword evidence="6" id="KW-1133">Transmembrane helix</keyword>
<evidence type="ECO:0000256" key="2">
    <source>
        <dbReference type="ARBA" id="ARBA00022723"/>
    </source>
</evidence>
<keyword evidence="4" id="KW-0456">Lyase</keyword>
<dbReference type="InterPro" id="IPR036398">
    <property type="entry name" value="CA_dom_sf"/>
</dbReference>
<dbReference type="GO" id="GO:0004089">
    <property type="term" value="F:carbonate dehydratase activity"/>
    <property type="evidence" value="ECO:0007669"/>
    <property type="project" value="UniProtKB-UniRule"/>
</dbReference>
<keyword evidence="6" id="KW-0472">Membrane</keyword>
<evidence type="ECO:0000256" key="3">
    <source>
        <dbReference type="ARBA" id="ARBA00022833"/>
    </source>
</evidence>
<keyword evidence="2 4" id="KW-0479">Metal-binding</keyword>
<comment type="catalytic activity">
    <reaction evidence="4">
        <text>hydrogencarbonate + H(+) = CO2 + H2O</text>
        <dbReference type="Rhea" id="RHEA:10748"/>
        <dbReference type="ChEBI" id="CHEBI:15377"/>
        <dbReference type="ChEBI" id="CHEBI:15378"/>
        <dbReference type="ChEBI" id="CHEBI:16526"/>
        <dbReference type="ChEBI" id="CHEBI:17544"/>
        <dbReference type="EC" id="4.2.1.1"/>
    </reaction>
</comment>
<evidence type="ECO:0000259" key="7">
    <source>
        <dbReference type="PROSITE" id="PS51144"/>
    </source>
</evidence>
<evidence type="ECO:0000313" key="9">
    <source>
        <dbReference type="Proteomes" id="UP000319801"/>
    </source>
</evidence>
<protein>
    <recommendedName>
        <fullName evidence="4">Carbonic anhydrase</fullName>
        <ecNumber evidence="4">4.2.1.1</ecNumber>
    </recommendedName>
</protein>
<dbReference type="SMART" id="SM01057">
    <property type="entry name" value="Carb_anhydrase"/>
    <property type="match status" value="1"/>
</dbReference>
<keyword evidence="6" id="KW-0812">Transmembrane</keyword>
<feature type="region of interest" description="Disordered" evidence="5">
    <location>
        <begin position="20"/>
        <end position="44"/>
    </location>
</feature>
<dbReference type="Pfam" id="PF00194">
    <property type="entry name" value="Carb_anhydrase"/>
    <property type="match status" value="1"/>
</dbReference>
<dbReference type="GO" id="GO:0008270">
    <property type="term" value="F:zinc ion binding"/>
    <property type="evidence" value="ECO:0007669"/>
    <property type="project" value="UniProtKB-UniRule"/>
</dbReference>
<dbReference type="Proteomes" id="UP000319801">
    <property type="component" value="Unassembled WGS sequence"/>
</dbReference>
<dbReference type="PANTHER" id="PTHR18952:SF275">
    <property type="entry name" value="CARBONIC ANHYDRASE"/>
    <property type="match status" value="1"/>
</dbReference>
<dbReference type="EMBL" id="VCAZ01000099">
    <property type="protein sequence ID" value="TSS11560.1"/>
    <property type="molecule type" value="Genomic_DNA"/>
</dbReference>
<dbReference type="Gene3D" id="3.10.200.10">
    <property type="entry name" value="Alpha carbonic anhydrase"/>
    <property type="match status" value="1"/>
</dbReference>
<comment type="function">
    <text evidence="4">Reversible hydration of carbon dioxide.</text>
</comment>
<keyword evidence="4" id="KW-0732">Signal</keyword>
<name>A0A556V286_BAGYA</name>
<dbReference type="InterPro" id="IPR018338">
    <property type="entry name" value="Carbonic_anhydrase_a-class_CS"/>
</dbReference>
<feature type="domain" description="Alpha-carbonic anhydrase" evidence="7">
    <location>
        <begin position="43"/>
        <end position="312"/>
    </location>
</feature>
<evidence type="ECO:0000256" key="6">
    <source>
        <dbReference type="SAM" id="Phobius"/>
    </source>
</evidence>
<dbReference type="InterPro" id="IPR001148">
    <property type="entry name" value="CA_dom"/>
</dbReference>
<dbReference type="OrthoDB" id="429145at2759"/>
<feature type="compositionally biased region" description="Basic and acidic residues" evidence="5">
    <location>
        <begin position="26"/>
        <end position="37"/>
    </location>
</feature>
<dbReference type="PROSITE" id="PS00162">
    <property type="entry name" value="ALPHA_CA_1"/>
    <property type="match status" value="1"/>
</dbReference>
<dbReference type="PROSITE" id="PS51144">
    <property type="entry name" value="ALPHA_CA_2"/>
    <property type="match status" value="1"/>
</dbReference>